<proteinExistence type="predicted"/>
<name>A0ACC8EKK6_9PEZI</name>
<evidence type="ECO:0000313" key="2">
    <source>
        <dbReference type="Proteomes" id="UP000250078"/>
    </source>
</evidence>
<dbReference type="Proteomes" id="UP000250078">
    <property type="component" value="Unassembled WGS sequence"/>
</dbReference>
<reference evidence="1 2" key="1">
    <citation type="journal article" date="2016" name="Nat. Commun.">
        <title>Ectomycorrhizal ecology is imprinted in the genome of the dominant symbiotic fungus Cenococcum geophilum.</title>
        <authorList>
            <consortium name="DOE Joint Genome Institute"/>
            <person name="Peter M."/>
            <person name="Kohler A."/>
            <person name="Ohm R.A."/>
            <person name="Kuo A."/>
            <person name="Krutzmann J."/>
            <person name="Morin E."/>
            <person name="Arend M."/>
            <person name="Barry K.W."/>
            <person name="Binder M."/>
            <person name="Choi C."/>
            <person name="Clum A."/>
            <person name="Copeland A."/>
            <person name="Grisel N."/>
            <person name="Haridas S."/>
            <person name="Kipfer T."/>
            <person name="LaButti K."/>
            <person name="Lindquist E."/>
            <person name="Lipzen A."/>
            <person name="Maire R."/>
            <person name="Meier B."/>
            <person name="Mihaltcheva S."/>
            <person name="Molinier V."/>
            <person name="Murat C."/>
            <person name="Poggeler S."/>
            <person name="Quandt C.A."/>
            <person name="Sperisen C."/>
            <person name="Tritt A."/>
            <person name="Tisserant E."/>
            <person name="Crous P.W."/>
            <person name="Henrissat B."/>
            <person name="Nehls U."/>
            <person name="Egli S."/>
            <person name="Spatafora J.W."/>
            <person name="Grigoriev I.V."/>
            <person name="Martin F.M."/>
        </authorList>
    </citation>
    <scope>NUCLEOTIDE SEQUENCE [LARGE SCALE GENOMIC DNA]</scope>
    <source>
        <strain evidence="1 2">1.58</strain>
    </source>
</reference>
<protein>
    <submittedName>
        <fullName evidence="1">Uncharacterized protein</fullName>
    </submittedName>
</protein>
<keyword evidence="2" id="KW-1185">Reference proteome</keyword>
<gene>
    <name evidence="1" type="ORF">K441DRAFT_701733</name>
</gene>
<organism evidence="1 2">
    <name type="scientific">Cenococcum geophilum 1.58</name>
    <dbReference type="NCBI Taxonomy" id="794803"/>
    <lineage>
        <taxon>Eukaryota</taxon>
        <taxon>Fungi</taxon>
        <taxon>Dikarya</taxon>
        <taxon>Ascomycota</taxon>
        <taxon>Pezizomycotina</taxon>
        <taxon>Dothideomycetes</taxon>
        <taxon>Pleosporomycetidae</taxon>
        <taxon>Gloniales</taxon>
        <taxon>Gloniaceae</taxon>
        <taxon>Cenococcum</taxon>
    </lineage>
</organism>
<evidence type="ECO:0000313" key="1">
    <source>
        <dbReference type="EMBL" id="OCK86720.1"/>
    </source>
</evidence>
<dbReference type="EMBL" id="KV748287">
    <property type="protein sequence ID" value="OCK86720.1"/>
    <property type="molecule type" value="Genomic_DNA"/>
</dbReference>
<sequence>MPEYWGGVSGSIRCSAANTLRLFNHHKRIRESHTMSTIASYIDDGCHLLDRIPSNREQRRRDRASNLHQDALLRAHTSHQVQFNPTVKTSKWVPATNLNDTESGLGSAIDDGLGPPPPPPHIPPYTATDKPPVRASTSVAHKMEWDIASDSLSYIDDGLGFQTSQTALPRAPQANVEDSELPKKAPGPPHRQSAVPAVNVVVPKPNTSLQRVARARNSSKDYSSDVAKVTMEDIRSTIENMKAITSNIVPPRATKRHPIPISAPPKLPIFVIRNKADTRTVVVDGAEEPIQFHSRQGSLERTKAMPQVVELPVYPVFVNKVHYTPKARPLMAISKPKNPEVHQGELKVIEPDPDPDPEPSQVPVPKEGQKQQKKKGQVGMKKESQPDQGKKNKKEGKHDPKSPSTLIEPKSENDIGAWDEGIGIDNLVTSPPGGSPRLSNPGIFMSGGLGFLSPPTSVKSEKPAKKNDSEKKRDNQKKKGKKVGGSKEEKDNTQTKGDDEGEDKKGDDGGMDKKGNDIEIEAANHNAGEWGPQTAKAFNVWSGAEQQGQELGLGIQEGVSMPYGYPPFPRQQQEYMLPGFPGYPPQGFQYPLSGPVFPSGMQFLTDTNLQSAQDSPNYKPPAVESVPLTPTRTNARVALPRTPGGRMANGYDDREGYCNQVWGGIPVRVAEWRL</sequence>
<accession>A0ACC8EKK6</accession>